<organism evidence="1">
    <name type="scientific">Lygus hesperus</name>
    <name type="common">Western plant bug</name>
    <dbReference type="NCBI Taxonomy" id="30085"/>
    <lineage>
        <taxon>Eukaryota</taxon>
        <taxon>Metazoa</taxon>
        <taxon>Ecdysozoa</taxon>
        <taxon>Arthropoda</taxon>
        <taxon>Hexapoda</taxon>
        <taxon>Insecta</taxon>
        <taxon>Pterygota</taxon>
        <taxon>Neoptera</taxon>
        <taxon>Paraneoptera</taxon>
        <taxon>Hemiptera</taxon>
        <taxon>Heteroptera</taxon>
        <taxon>Panheteroptera</taxon>
        <taxon>Cimicomorpha</taxon>
        <taxon>Miridae</taxon>
        <taxon>Mirini</taxon>
        <taxon>Lygus</taxon>
    </lineage>
</organism>
<sequence>MVDEKTTSDEEMMIEGIKQEVIEVDQMMNEVVMVDQIKDEVEEDDQSNEDEDPIGDYRIIKGEVIFSGHPEQQSTLQDVPGSCVVLTEGDVLRWSSDGGKPSSGDLLDFRA</sequence>
<keyword evidence="1" id="KW-0418">Kinase</keyword>
<accession>A0A0A9ZBM9</accession>
<name>A0A0A9ZBM9_LYGHE</name>
<keyword evidence="1" id="KW-0808">Transferase</keyword>
<dbReference type="AlphaFoldDB" id="A0A0A9ZBM9"/>
<dbReference type="EMBL" id="GBHO01002846">
    <property type="protein sequence ID" value="JAG40758.1"/>
    <property type="molecule type" value="Transcribed_RNA"/>
</dbReference>
<feature type="non-terminal residue" evidence="1">
    <location>
        <position position="111"/>
    </location>
</feature>
<proteinExistence type="predicted"/>
<reference evidence="1" key="1">
    <citation type="journal article" date="2014" name="PLoS ONE">
        <title>Transcriptome-Based Identification of ABC Transporters in the Western Tarnished Plant Bug Lygus hesperus.</title>
        <authorList>
            <person name="Hull J.J."/>
            <person name="Chaney K."/>
            <person name="Geib S.M."/>
            <person name="Fabrick J.A."/>
            <person name="Brent C.S."/>
            <person name="Walsh D."/>
            <person name="Lavine L.C."/>
        </authorList>
    </citation>
    <scope>NUCLEOTIDE SEQUENCE</scope>
</reference>
<reference evidence="1" key="2">
    <citation type="submission" date="2014-07" db="EMBL/GenBank/DDBJ databases">
        <authorList>
            <person name="Hull J."/>
        </authorList>
    </citation>
    <scope>NUCLEOTIDE SEQUENCE</scope>
</reference>
<protein>
    <submittedName>
        <fullName evidence="1">Shikimate kinase</fullName>
    </submittedName>
</protein>
<dbReference type="GO" id="GO:0016301">
    <property type="term" value="F:kinase activity"/>
    <property type="evidence" value="ECO:0007669"/>
    <property type="project" value="UniProtKB-KW"/>
</dbReference>
<gene>
    <name evidence="1" type="primary">aroK_5</name>
    <name evidence="1" type="ORF">CM83_24018</name>
</gene>
<evidence type="ECO:0000313" key="1">
    <source>
        <dbReference type="EMBL" id="JAG40758.1"/>
    </source>
</evidence>